<name>A0A1H7WQD5_9GAMM</name>
<protein>
    <recommendedName>
        <fullName evidence="4">Transposase</fullName>
    </recommendedName>
</protein>
<feature type="non-terminal residue" evidence="2">
    <location>
        <position position="1"/>
    </location>
</feature>
<evidence type="ECO:0000313" key="2">
    <source>
        <dbReference type="EMBL" id="SEM23167.1"/>
    </source>
</evidence>
<keyword evidence="1" id="KW-0472">Membrane</keyword>
<accession>A0A1H7WQD5</accession>
<proteinExistence type="predicted"/>
<evidence type="ECO:0008006" key="4">
    <source>
        <dbReference type="Google" id="ProtNLM"/>
    </source>
</evidence>
<evidence type="ECO:0000256" key="1">
    <source>
        <dbReference type="SAM" id="Phobius"/>
    </source>
</evidence>
<dbReference type="EMBL" id="FOBC01000038">
    <property type="protein sequence ID" value="SEM23167.1"/>
    <property type="molecule type" value="Genomic_DNA"/>
</dbReference>
<dbReference type="AlphaFoldDB" id="A0A1H7WQD5"/>
<organism evidence="2 3">
    <name type="scientific">Halomonas daqiaonensis</name>
    <dbReference type="NCBI Taxonomy" id="650850"/>
    <lineage>
        <taxon>Bacteria</taxon>
        <taxon>Pseudomonadati</taxon>
        <taxon>Pseudomonadota</taxon>
        <taxon>Gammaproteobacteria</taxon>
        <taxon>Oceanospirillales</taxon>
        <taxon>Halomonadaceae</taxon>
        <taxon>Halomonas</taxon>
    </lineage>
</organism>
<keyword evidence="1" id="KW-1133">Transmembrane helix</keyword>
<gene>
    <name evidence="2" type="ORF">SAMN04488129_1381</name>
</gene>
<dbReference type="STRING" id="650850.SAMN04488129_1381"/>
<keyword evidence="3" id="KW-1185">Reference proteome</keyword>
<dbReference type="Proteomes" id="UP000198807">
    <property type="component" value="Unassembled WGS sequence"/>
</dbReference>
<feature type="transmembrane region" description="Helical" evidence="1">
    <location>
        <begin position="17"/>
        <end position="34"/>
    </location>
</feature>
<reference evidence="3" key="1">
    <citation type="submission" date="2016-10" db="EMBL/GenBank/DDBJ databases">
        <authorList>
            <person name="Varghese N."/>
            <person name="Submissions S."/>
        </authorList>
    </citation>
    <scope>NUCLEOTIDE SEQUENCE [LARGE SCALE GENOMIC DNA]</scope>
    <source>
        <strain evidence="3">CGMCC 1.9150</strain>
    </source>
</reference>
<evidence type="ECO:0000313" key="3">
    <source>
        <dbReference type="Proteomes" id="UP000198807"/>
    </source>
</evidence>
<keyword evidence="1" id="KW-0812">Transmembrane</keyword>
<sequence>KSDIEIAPVYHRLPDRIRAHALICFLALVLYRVLRMRLKASDNPLSPTRALEIARKIQFHQVLLHRRETASGLTKLKPEQRDLFEAIGLPAPAASRL</sequence>